<sequence>MHNGQISKPIRQFANIGCVQGKSGKGHAPEPRVCVRKTSTSTSIPQVDAPTLSVAEIMTDAVGGQWAGNYECSCCGKKRLTAASFSRKQLDKRRQNESLQLKCKDCVDAAAREERDKAVAKAAAVAAEVPVAAEGAAQSHTGGASLLTCCRCKAQLPHSAFTNTQAHRAETGKGGGGKCRDCTAAAEAEEHAAAEARGSVKLQTAQRASASAAGRGRGGAGAFARLQGLGGRCVALAFAPSHACATGRRCAQRKNSSTCSAKSLDFECIGKNSTSSAVLLV</sequence>
<organism evidence="1 2">
    <name type="scientific">Tribonema minus</name>
    <dbReference type="NCBI Taxonomy" id="303371"/>
    <lineage>
        <taxon>Eukaryota</taxon>
        <taxon>Sar</taxon>
        <taxon>Stramenopiles</taxon>
        <taxon>Ochrophyta</taxon>
        <taxon>PX clade</taxon>
        <taxon>Xanthophyceae</taxon>
        <taxon>Tribonematales</taxon>
        <taxon>Tribonemataceae</taxon>
        <taxon>Tribonema</taxon>
    </lineage>
</organism>
<proteinExistence type="predicted"/>
<dbReference type="OrthoDB" id="204047at2759"/>
<dbReference type="EMBL" id="JAFCMP010000061">
    <property type="protein sequence ID" value="KAG5188865.1"/>
    <property type="molecule type" value="Genomic_DNA"/>
</dbReference>
<name>A0A835Z8C9_9STRA</name>
<reference evidence="1" key="1">
    <citation type="submission" date="2021-02" db="EMBL/GenBank/DDBJ databases">
        <title>First Annotated Genome of the Yellow-green Alga Tribonema minus.</title>
        <authorList>
            <person name="Mahan K.M."/>
        </authorList>
    </citation>
    <scope>NUCLEOTIDE SEQUENCE</scope>
    <source>
        <strain evidence="1">UTEX B ZZ1240</strain>
    </source>
</reference>
<comment type="caution">
    <text evidence="1">The sequence shown here is derived from an EMBL/GenBank/DDBJ whole genome shotgun (WGS) entry which is preliminary data.</text>
</comment>
<evidence type="ECO:0000313" key="2">
    <source>
        <dbReference type="Proteomes" id="UP000664859"/>
    </source>
</evidence>
<evidence type="ECO:0008006" key="3">
    <source>
        <dbReference type="Google" id="ProtNLM"/>
    </source>
</evidence>
<evidence type="ECO:0000313" key="1">
    <source>
        <dbReference type="EMBL" id="KAG5188865.1"/>
    </source>
</evidence>
<gene>
    <name evidence="1" type="ORF">JKP88DRAFT_267459</name>
</gene>
<dbReference type="AlphaFoldDB" id="A0A835Z8C9"/>
<accession>A0A835Z8C9</accession>
<dbReference type="Proteomes" id="UP000664859">
    <property type="component" value="Unassembled WGS sequence"/>
</dbReference>
<keyword evidence="2" id="KW-1185">Reference proteome</keyword>
<protein>
    <recommendedName>
        <fullName evidence="3">Stc1 domain-containing protein</fullName>
    </recommendedName>
</protein>